<evidence type="ECO:0000313" key="5">
    <source>
        <dbReference type="Proteomes" id="UP000306985"/>
    </source>
</evidence>
<dbReference type="Gene3D" id="1.10.3020.10">
    <property type="entry name" value="alpha-amino acid ester hydrolase ( Helical cap domain)"/>
    <property type="match status" value="1"/>
</dbReference>
<feature type="domain" description="Xaa-Pro dipeptidyl-peptidase C-terminal" evidence="3">
    <location>
        <begin position="350"/>
        <end position="564"/>
    </location>
</feature>
<dbReference type="SUPFAM" id="SSF49785">
    <property type="entry name" value="Galactose-binding domain-like"/>
    <property type="match status" value="1"/>
</dbReference>
<dbReference type="Gene3D" id="3.40.50.1820">
    <property type="entry name" value="alpha/beta hydrolase"/>
    <property type="match status" value="1"/>
</dbReference>
<comment type="caution">
    <text evidence="4">The sequence shown here is derived from an EMBL/GenBank/DDBJ whole genome shotgun (WGS) entry which is preliminary data.</text>
</comment>
<dbReference type="OrthoDB" id="5240615at2"/>
<feature type="compositionally biased region" description="Basic and acidic residues" evidence="2">
    <location>
        <begin position="1"/>
        <end position="10"/>
    </location>
</feature>
<reference evidence="4 5" key="1">
    <citation type="submission" date="2019-05" db="EMBL/GenBank/DDBJ databases">
        <title>Nakamurella sp. N5BH11, whole genome shotgun sequence.</title>
        <authorList>
            <person name="Tuo L."/>
        </authorList>
    </citation>
    <scope>NUCLEOTIDE SEQUENCE [LARGE SCALE GENOMIC DNA]</scope>
    <source>
        <strain evidence="4 5">N5BH11</strain>
    </source>
</reference>
<keyword evidence="1 4" id="KW-0378">Hydrolase</keyword>
<evidence type="ECO:0000259" key="3">
    <source>
        <dbReference type="SMART" id="SM00939"/>
    </source>
</evidence>
<dbReference type="InterPro" id="IPR000383">
    <property type="entry name" value="Xaa-Pro-like_dom"/>
</dbReference>
<dbReference type="GO" id="GO:0008239">
    <property type="term" value="F:dipeptidyl-peptidase activity"/>
    <property type="evidence" value="ECO:0007669"/>
    <property type="project" value="InterPro"/>
</dbReference>
<dbReference type="InterPro" id="IPR029058">
    <property type="entry name" value="AB_hydrolase_fold"/>
</dbReference>
<dbReference type="InterPro" id="IPR013736">
    <property type="entry name" value="Xaa-Pro_dipept_C"/>
</dbReference>
<dbReference type="Gene3D" id="2.60.120.260">
    <property type="entry name" value="Galactose-binding domain-like"/>
    <property type="match status" value="1"/>
</dbReference>
<dbReference type="SUPFAM" id="SSF53474">
    <property type="entry name" value="alpha/beta-Hydrolases"/>
    <property type="match status" value="1"/>
</dbReference>
<dbReference type="Pfam" id="PF02129">
    <property type="entry name" value="Peptidase_S15"/>
    <property type="match status" value="1"/>
</dbReference>
<feature type="compositionally biased region" description="Gly residues" evidence="2">
    <location>
        <begin position="16"/>
        <end position="26"/>
    </location>
</feature>
<dbReference type="InterPro" id="IPR005674">
    <property type="entry name" value="CocE/Ser_esterase"/>
</dbReference>
<proteinExistence type="predicted"/>
<protein>
    <submittedName>
        <fullName evidence="4">CocE/NonD family hydrolase</fullName>
    </submittedName>
</protein>
<dbReference type="AlphaFoldDB" id="A0A4U6QGM5"/>
<gene>
    <name evidence="4" type="ORF">FDO65_11325</name>
</gene>
<keyword evidence="5" id="KW-1185">Reference proteome</keyword>
<name>A0A4U6QGM5_9ACTN</name>
<sequence length="580" mass="60744">MRRRCSERSRGRPPAGCGGSTCGPGAGPTTRSCPSPGTTRRCPVGDHAASERRGHRVDLRTGLTVDTADGARLHTDVVRPAGSGRYPAVLLRTPYGTGSHLREAVGWATRGWVAVLQDVRGRFSSTGAWDPWNGSEGPDGLATLRWITDQPWCDGRVIAYGGSYAAHCAVELATTAAGPAGAADDLRALVGVVACVPALSTAHTIREPTGVPRLLAHAWFWPSHGDTPLPRGPVLDAILAAEPDLLRHLPVVDLPARLGVDLPSFAGRWSTSRPQPLLSPARPGAVLPPLLCVGGQFDAYADAAVELWRAWPTADAALLFGAWSHDLGLAARPRNGDLPLAPGHRVPVGRFVAGWAESVLTRRPGRGRRWAAAVQGTDDWAWGAGDLTAEPLELPLREPVPTWFDCDPDVPHPAALGTVDVVVELARPDCSVAETSALTEDLTLLGAPRVTLAGLAATTVDGRPVAAGTALDWMIRLAVVAPDGRAVQLGHAAARTADPAVAVDLPPLAHRIPAGHRLAVGVSGHLFPVHPRDPQDGSDPLTATTLRPLRRQVGQVGLTVPRTHPGSAHGPATEAIGALT</sequence>
<dbReference type="EMBL" id="SZZH01000002">
    <property type="protein sequence ID" value="TKV59212.1"/>
    <property type="molecule type" value="Genomic_DNA"/>
</dbReference>
<accession>A0A4U6QGM5</accession>
<dbReference type="NCBIfam" id="TIGR00976">
    <property type="entry name" value="CocE_NonD"/>
    <property type="match status" value="1"/>
</dbReference>
<dbReference type="InterPro" id="IPR008979">
    <property type="entry name" value="Galactose-bd-like_sf"/>
</dbReference>
<dbReference type="Proteomes" id="UP000306985">
    <property type="component" value="Unassembled WGS sequence"/>
</dbReference>
<evidence type="ECO:0000313" key="4">
    <source>
        <dbReference type="EMBL" id="TKV59212.1"/>
    </source>
</evidence>
<evidence type="ECO:0000256" key="1">
    <source>
        <dbReference type="ARBA" id="ARBA00022801"/>
    </source>
</evidence>
<dbReference type="Pfam" id="PF08530">
    <property type="entry name" value="PepX_C"/>
    <property type="match status" value="1"/>
</dbReference>
<feature type="region of interest" description="Disordered" evidence="2">
    <location>
        <begin position="1"/>
        <end position="55"/>
    </location>
</feature>
<evidence type="ECO:0000256" key="2">
    <source>
        <dbReference type="SAM" id="MobiDB-lite"/>
    </source>
</evidence>
<feature type="region of interest" description="Disordered" evidence="2">
    <location>
        <begin position="559"/>
        <end position="580"/>
    </location>
</feature>
<dbReference type="SMART" id="SM00939">
    <property type="entry name" value="PepX_C"/>
    <property type="match status" value="1"/>
</dbReference>
<organism evidence="4 5">
    <name type="scientific">Nakamurella flava</name>
    <dbReference type="NCBI Taxonomy" id="2576308"/>
    <lineage>
        <taxon>Bacteria</taxon>
        <taxon>Bacillati</taxon>
        <taxon>Actinomycetota</taxon>
        <taxon>Actinomycetes</taxon>
        <taxon>Nakamurellales</taxon>
        <taxon>Nakamurellaceae</taxon>
        <taxon>Nakamurella</taxon>
    </lineage>
</organism>